<name>A0A6P7FE44_DIAVI</name>
<evidence type="ECO:0000313" key="1">
    <source>
        <dbReference type="RefSeq" id="XP_028134279.1"/>
    </source>
</evidence>
<organism evidence="1">
    <name type="scientific">Diabrotica virgifera virgifera</name>
    <name type="common">western corn rootworm</name>
    <dbReference type="NCBI Taxonomy" id="50390"/>
    <lineage>
        <taxon>Eukaryota</taxon>
        <taxon>Metazoa</taxon>
        <taxon>Ecdysozoa</taxon>
        <taxon>Arthropoda</taxon>
        <taxon>Hexapoda</taxon>
        <taxon>Insecta</taxon>
        <taxon>Pterygota</taxon>
        <taxon>Neoptera</taxon>
        <taxon>Endopterygota</taxon>
        <taxon>Coleoptera</taxon>
        <taxon>Polyphaga</taxon>
        <taxon>Cucujiformia</taxon>
        <taxon>Chrysomeloidea</taxon>
        <taxon>Chrysomelidae</taxon>
        <taxon>Galerucinae</taxon>
        <taxon>Diabroticina</taxon>
        <taxon>Diabroticites</taxon>
        <taxon>Diabrotica</taxon>
    </lineage>
</organism>
<dbReference type="RefSeq" id="XP_028134279.1">
    <property type="nucleotide sequence ID" value="XM_028278478.1"/>
</dbReference>
<reference evidence="1" key="1">
    <citation type="submission" date="2025-08" db="UniProtKB">
        <authorList>
            <consortium name="RefSeq"/>
        </authorList>
    </citation>
    <scope>IDENTIFICATION</scope>
    <source>
        <tissue evidence="1">Whole insect</tissue>
    </source>
</reference>
<gene>
    <name evidence="1" type="primary">LOC114329391</name>
</gene>
<accession>A0A6P7FE44</accession>
<proteinExistence type="predicted"/>
<protein>
    <submittedName>
        <fullName evidence="1">Uncharacterized protein LOC114329391</fullName>
    </submittedName>
</protein>
<sequence>MLKKKLSFINNQQNQTENCTILMPSMSIRHSISEDMDLQKRERRPTRKICKRLRIQTYIYQDLSGNILGDGSRSSSVFFLFLYKDKTNIILAKQSKIRTGKEPPKKLFKDIIDSTFKLKEEVNDGSRILEQEVHSAITQLTFSKTASSSSSPISATDVGNHHSYFDLRDDCPEQFI</sequence>
<dbReference type="InParanoid" id="A0A6P7FE44"/>
<dbReference type="AlphaFoldDB" id="A0A6P7FE44"/>